<evidence type="ECO:0000256" key="3">
    <source>
        <dbReference type="ARBA" id="ARBA00011870"/>
    </source>
</evidence>
<dbReference type="PROSITE" id="PS00045">
    <property type="entry name" value="HISTONE_LIKE"/>
    <property type="match status" value="1"/>
</dbReference>
<evidence type="ECO:0000256" key="7">
    <source>
        <dbReference type="ARBA" id="ARBA00041399"/>
    </source>
</evidence>
<dbReference type="EMBL" id="CP011299">
    <property type="protein sequence ID" value="ANF16856.1"/>
    <property type="molecule type" value="Genomic_DNA"/>
</dbReference>
<dbReference type="InterPro" id="IPR020816">
    <property type="entry name" value="Histone-like_DNA-bd_CS"/>
</dbReference>
<dbReference type="PANTHER" id="PTHR33175:SF3">
    <property type="entry name" value="DNA-BINDING PROTEIN HU-BETA"/>
    <property type="match status" value="1"/>
</dbReference>
<evidence type="ECO:0000256" key="6">
    <source>
        <dbReference type="ARBA" id="ARBA00040491"/>
    </source>
</evidence>
<dbReference type="Pfam" id="PF00216">
    <property type="entry name" value="Bac_DNA_binding"/>
    <property type="match status" value="1"/>
</dbReference>
<evidence type="ECO:0000256" key="1">
    <source>
        <dbReference type="ARBA" id="ARBA00003819"/>
    </source>
</evidence>
<dbReference type="OrthoDB" id="9799835at2"/>
<gene>
    <name evidence="10" type="ORF">XW81_00160</name>
</gene>
<name>A0A172WD15_BUCSC</name>
<dbReference type="InterPro" id="IPR000119">
    <property type="entry name" value="Hist_DNA-bd"/>
</dbReference>
<keyword evidence="11" id="KW-1185">Reference proteome</keyword>
<sequence>MNKSQLIDAVSKKTNLSRTHIKCIVKTILTIIVDTLKDGKSVQLAGFGTFKVNSRAARIGRNPQTGETIQISEKKIPTFTSGKSFKTEIEKTL</sequence>
<protein>
    <recommendedName>
        <fullName evidence="6">DNA-binding protein HU-beta</fullName>
    </recommendedName>
    <alternativeName>
        <fullName evidence="7">HU-1</fullName>
    </alternativeName>
    <alternativeName>
        <fullName evidence="8">NS1</fullName>
    </alternativeName>
</protein>
<keyword evidence="5 10" id="KW-0238">DNA-binding</keyword>
<evidence type="ECO:0000313" key="11">
    <source>
        <dbReference type="Proteomes" id="UP000077654"/>
    </source>
</evidence>
<comment type="function">
    <text evidence="1">Histone-like DNA-binding protein which is capable of wrapping DNA to stabilize it, and thus to prevent its denaturation under extreme environmental conditions.</text>
</comment>
<evidence type="ECO:0000313" key="10">
    <source>
        <dbReference type="EMBL" id="ANF16856.1"/>
    </source>
</evidence>
<reference evidence="10 11" key="1">
    <citation type="submission" date="2015-04" db="EMBL/GenBank/DDBJ databases">
        <title>Buchnera aphidicola assembly.</title>
        <authorList>
            <person name="Zhang Y."/>
        </authorList>
    </citation>
    <scope>NUCLEOTIDE SEQUENCE [LARGE SCALE GENOMIC DNA]</scope>
    <source>
        <strain evidence="10 11">SC</strain>
    </source>
</reference>
<dbReference type="PANTHER" id="PTHR33175">
    <property type="entry name" value="DNA-BINDING PROTEIN HU"/>
    <property type="match status" value="1"/>
</dbReference>
<dbReference type="PATRIC" id="fig|118110.3.peg.31"/>
<evidence type="ECO:0000256" key="2">
    <source>
        <dbReference type="ARBA" id="ARBA00010529"/>
    </source>
</evidence>
<evidence type="ECO:0000256" key="9">
    <source>
        <dbReference type="RuleBase" id="RU003939"/>
    </source>
</evidence>
<dbReference type="Gene3D" id="4.10.520.10">
    <property type="entry name" value="IHF-like DNA-binding proteins"/>
    <property type="match status" value="1"/>
</dbReference>
<evidence type="ECO:0000256" key="8">
    <source>
        <dbReference type="ARBA" id="ARBA00041875"/>
    </source>
</evidence>
<keyword evidence="4" id="KW-0226">DNA condensation</keyword>
<proteinExistence type="inferred from homology"/>
<dbReference type="AlphaFoldDB" id="A0A172WD15"/>
<comment type="similarity">
    <text evidence="2 9">Belongs to the bacterial histone-like protein family.</text>
</comment>
<evidence type="ECO:0000256" key="4">
    <source>
        <dbReference type="ARBA" id="ARBA00023067"/>
    </source>
</evidence>
<evidence type="ECO:0000256" key="5">
    <source>
        <dbReference type="ARBA" id="ARBA00023125"/>
    </source>
</evidence>
<dbReference type="Proteomes" id="UP000077654">
    <property type="component" value="Chromosome"/>
</dbReference>
<dbReference type="STRING" id="118110.XW81_00160"/>
<organism evidence="10 11">
    <name type="scientific">Buchnera aphidicola subsp. Schlechtendalia chinensis</name>
    <dbReference type="NCBI Taxonomy" id="118110"/>
    <lineage>
        <taxon>Bacteria</taxon>
        <taxon>Pseudomonadati</taxon>
        <taxon>Pseudomonadota</taxon>
        <taxon>Gammaproteobacteria</taxon>
        <taxon>Enterobacterales</taxon>
        <taxon>Erwiniaceae</taxon>
        <taxon>Buchnera</taxon>
    </lineage>
</organism>
<dbReference type="GO" id="GO:0030261">
    <property type="term" value="P:chromosome condensation"/>
    <property type="evidence" value="ECO:0007669"/>
    <property type="project" value="UniProtKB-KW"/>
</dbReference>
<accession>A0A172WD15</accession>
<dbReference type="SUPFAM" id="SSF47729">
    <property type="entry name" value="IHF-like DNA-binding proteins"/>
    <property type="match status" value="1"/>
</dbReference>
<comment type="subunit">
    <text evidence="3">Heterodimer of an alpha and a beta chain.</text>
</comment>
<dbReference type="CDD" id="cd13831">
    <property type="entry name" value="HU"/>
    <property type="match status" value="1"/>
</dbReference>
<dbReference type="GO" id="GO:0030527">
    <property type="term" value="F:structural constituent of chromatin"/>
    <property type="evidence" value="ECO:0007669"/>
    <property type="project" value="InterPro"/>
</dbReference>
<dbReference type="PRINTS" id="PR01727">
    <property type="entry name" value="DNABINDINGHU"/>
</dbReference>
<dbReference type="SMART" id="SM00411">
    <property type="entry name" value="BHL"/>
    <property type="match status" value="1"/>
</dbReference>
<dbReference type="GO" id="GO:0003677">
    <property type="term" value="F:DNA binding"/>
    <property type="evidence" value="ECO:0007669"/>
    <property type="project" value="UniProtKB-KW"/>
</dbReference>
<dbReference type="InterPro" id="IPR010992">
    <property type="entry name" value="IHF-like_DNA-bd_dom_sf"/>
</dbReference>